<evidence type="ECO:0000256" key="3">
    <source>
        <dbReference type="ARBA" id="ARBA00007069"/>
    </source>
</evidence>
<feature type="transmembrane region" description="Helical" evidence="10">
    <location>
        <begin position="12"/>
        <end position="37"/>
    </location>
</feature>
<dbReference type="NCBIfam" id="TIGR02141">
    <property type="entry name" value="modB_ABC"/>
    <property type="match status" value="1"/>
</dbReference>
<evidence type="ECO:0000256" key="8">
    <source>
        <dbReference type="ARBA" id="ARBA00022989"/>
    </source>
</evidence>
<evidence type="ECO:0000256" key="5">
    <source>
        <dbReference type="ARBA" id="ARBA00022475"/>
    </source>
</evidence>
<accession>A0A2S7UQR0</accession>
<keyword evidence="14" id="KW-1185">Reference proteome</keyword>
<evidence type="ECO:0000256" key="11">
    <source>
        <dbReference type="RuleBase" id="RU365097"/>
    </source>
</evidence>
<evidence type="ECO:0000256" key="9">
    <source>
        <dbReference type="ARBA" id="ARBA00023136"/>
    </source>
</evidence>
<comment type="subcellular location">
    <subcellularLocation>
        <location evidence="11">Cell inner membrane</location>
        <topology evidence="11">Multi-pass membrane protein</topology>
    </subcellularLocation>
    <subcellularLocation>
        <location evidence="2 10">Cell membrane</location>
        <topology evidence="2 10">Multi-pass membrane protein</topology>
    </subcellularLocation>
</comment>
<evidence type="ECO:0000259" key="12">
    <source>
        <dbReference type="PROSITE" id="PS50928"/>
    </source>
</evidence>
<sequence length="241" mass="26699">MTDWFTDAQALWLTIKLACLTVILLLLIGIPLAWWLTKYQGRLKPIFEALVALPLVLPPTVLGFYLLLAFSPDSWFGQLWITLTGEQLVFSFSGILLGSLIYSLPFVVQPLMAGFSQLGHQYGQVAASLGVPPVKRFVFLILPLIKPSLISAATLGFAHTLGEFGLVLMIGGNIPGETQVLSIALYHHVEMLSYDKAHNLALVLLCFSFVSLTLLYKFNKPFYSNDKSHRTSNRNQNSAVD</sequence>
<proteinExistence type="inferred from homology"/>
<dbReference type="PROSITE" id="PS50928">
    <property type="entry name" value="ABC_TM1"/>
    <property type="match status" value="1"/>
</dbReference>
<evidence type="ECO:0000256" key="10">
    <source>
        <dbReference type="RuleBase" id="RU363032"/>
    </source>
</evidence>
<feature type="transmembrane region" description="Helical" evidence="10">
    <location>
        <begin position="88"/>
        <end position="108"/>
    </location>
</feature>
<keyword evidence="8 10" id="KW-1133">Transmembrane helix</keyword>
<evidence type="ECO:0000256" key="6">
    <source>
        <dbReference type="ARBA" id="ARBA00022505"/>
    </source>
</evidence>
<dbReference type="GO" id="GO:0015098">
    <property type="term" value="F:molybdate ion transmembrane transporter activity"/>
    <property type="evidence" value="ECO:0007669"/>
    <property type="project" value="UniProtKB-UniRule"/>
</dbReference>
<evidence type="ECO:0000256" key="2">
    <source>
        <dbReference type="ARBA" id="ARBA00004651"/>
    </source>
</evidence>
<keyword evidence="9 10" id="KW-0472">Membrane</keyword>
<keyword evidence="4 10" id="KW-0813">Transport</keyword>
<evidence type="ECO:0000256" key="4">
    <source>
        <dbReference type="ARBA" id="ARBA00022448"/>
    </source>
</evidence>
<gene>
    <name evidence="13" type="ORF">BTO11_00630</name>
</gene>
<comment type="caution">
    <text evidence="13">The sequence shown here is derived from an EMBL/GenBank/DDBJ whole genome shotgun (WGS) entry which is preliminary data.</text>
</comment>
<dbReference type="Pfam" id="PF00528">
    <property type="entry name" value="BPD_transp_1"/>
    <property type="match status" value="1"/>
</dbReference>
<dbReference type="PANTHER" id="PTHR30183:SF8">
    <property type="entry name" value="MOLYBDENUM TRANSPORT SYSTEM PERMEASE"/>
    <property type="match status" value="1"/>
</dbReference>
<dbReference type="Proteomes" id="UP000239007">
    <property type="component" value="Unassembled WGS sequence"/>
</dbReference>
<keyword evidence="6 11" id="KW-0500">Molybdenum</keyword>
<evidence type="ECO:0000256" key="1">
    <source>
        <dbReference type="ARBA" id="ARBA00002949"/>
    </source>
</evidence>
<keyword evidence="5" id="KW-1003">Cell membrane</keyword>
<keyword evidence="11" id="KW-0997">Cell inner membrane</keyword>
<dbReference type="EMBL" id="MSCH01000003">
    <property type="protein sequence ID" value="PQJ52306.1"/>
    <property type="molecule type" value="Genomic_DNA"/>
</dbReference>
<dbReference type="OrthoDB" id="9795403at2"/>
<dbReference type="InterPro" id="IPR000515">
    <property type="entry name" value="MetI-like"/>
</dbReference>
<name>A0A2S7UQR0_9GAMM</name>
<organism evidence="13 14">
    <name type="scientific">Psychrosphaera saromensis</name>
    <dbReference type="NCBI Taxonomy" id="716813"/>
    <lineage>
        <taxon>Bacteria</taxon>
        <taxon>Pseudomonadati</taxon>
        <taxon>Pseudomonadota</taxon>
        <taxon>Gammaproteobacteria</taxon>
        <taxon>Alteromonadales</taxon>
        <taxon>Pseudoalteromonadaceae</taxon>
        <taxon>Psychrosphaera</taxon>
    </lineage>
</organism>
<dbReference type="CDD" id="cd06261">
    <property type="entry name" value="TM_PBP2"/>
    <property type="match status" value="1"/>
</dbReference>
<reference evidence="13 14" key="1">
    <citation type="submission" date="2016-12" db="EMBL/GenBank/DDBJ databases">
        <title>Diversity of luminous bacteria.</title>
        <authorList>
            <person name="Yoshizawa S."/>
            <person name="Kogure K."/>
        </authorList>
    </citation>
    <scope>NUCLEOTIDE SEQUENCE [LARGE SCALE GENOMIC DNA]</scope>
    <source>
        <strain evidence="13 14">SA4-48</strain>
    </source>
</reference>
<protein>
    <recommendedName>
        <fullName evidence="11">Molybdenum transport system permease</fullName>
    </recommendedName>
</protein>
<dbReference type="Gene3D" id="1.10.3720.10">
    <property type="entry name" value="MetI-like"/>
    <property type="match status" value="1"/>
</dbReference>
<evidence type="ECO:0000256" key="7">
    <source>
        <dbReference type="ARBA" id="ARBA00022692"/>
    </source>
</evidence>
<feature type="transmembrane region" description="Helical" evidence="10">
    <location>
        <begin position="200"/>
        <end position="218"/>
    </location>
</feature>
<dbReference type="SUPFAM" id="SSF161098">
    <property type="entry name" value="MetI-like"/>
    <property type="match status" value="1"/>
</dbReference>
<evidence type="ECO:0000313" key="13">
    <source>
        <dbReference type="EMBL" id="PQJ52306.1"/>
    </source>
</evidence>
<dbReference type="InterPro" id="IPR035906">
    <property type="entry name" value="MetI-like_sf"/>
</dbReference>
<feature type="domain" description="ABC transmembrane type-1" evidence="12">
    <location>
        <begin position="11"/>
        <end position="215"/>
    </location>
</feature>
<dbReference type="PANTHER" id="PTHR30183">
    <property type="entry name" value="MOLYBDENUM TRANSPORT SYSTEM PERMEASE PROTEIN MODB"/>
    <property type="match status" value="1"/>
</dbReference>
<dbReference type="RefSeq" id="WP_105050765.1">
    <property type="nucleotide sequence ID" value="NZ_BMYG01000005.1"/>
</dbReference>
<dbReference type="InterPro" id="IPR011867">
    <property type="entry name" value="ModB_ABC"/>
</dbReference>
<comment type="similarity">
    <text evidence="3 11">Belongs to the binding-protein-dependent transport system permease family. CysTW subfamily.</text>
</comment>
<feature type="transmembrane region" description="Helical" evidence="10">
    <location>
        <begin position="49"/>
        <end position="68"/>
    </location>
</feature>
<keyword evidence="7 10" id="KW-0812">Transmembrane</keyword>
<dbReference type="AlphaFoldDB" id="A0A2S7UQR0"/>
<feature type="transmembrane region" description="Helical" evidence="10">
    <location>
        <begin position="137"/>
        <end position="158"/>
    </location>
</feature>
<evidence type="ECO:0000313" key="14">
    <source>
        <dbReference type="Proteomes" id="UP000239007"/>
    </source>
</evidence>
<comment type="function">
    <text evidence="1 11">Part of the binding-protein-dependent transport system for molybdenum; probably responsible for the translocation of the substrate across the membrane.</text>
</comment>
<dbReference type="GO" id="GO:0005886">
    <property type="term" value="C:plasma membrane"/>
    <property type="evidence" value="ECO:0007669"/>
    <property type="project" value="UniProtKB-SubCell"/>
</dbReference>